<protein>
    <submittedName>
        <fullName evidence="1">SapC protein</fullName>
    </submittedName>
</protein>
<dbReference type="Pfam" id="PF07277">
    <property type="entry name" value="SapC"/>
    <property type="match status" value="1"/>
</dbReference>
<dbReference type="Proteomes" id="UP000199150">
    <property type="component" value="Unassembled WGS sequence"/>
</dbReference>
<reference evidence="2" key="1">
    <citation type="submission" date="2016-10" db="EMBL/GenBank/DDBJ databases">
        <authorList>
            <person name="Varghese N."/>
            <person name="Submissions S."/>
        </authorList>
    </citation>
    <scope>NUCLEOTIDE SEQUENCE [LARGE SCALE GENOMIC DNA]</scope>
    <source>
        <strain evidence="2">CGMCC 1.3431</strain>
    </source>
</reference>
<proteinExistence type="predicted"/>
<dbReference type="STRING" id="260084.SAMN02927928_1517"/>
<dbReference type="AlphaFoldDB" id="A0A1G4QVE2"/>
<gene>
    <name evidence="1" type="ORF">SAMN02927928_1517</name>
</gene>
<name>A0A1G4QVE2_9CAUL</name>
<dbReference type="EMBL" id="FMTS01000001">
    <property type="protein sequence ID" value="SCW47969.1"/>
    <property type="molecule type" value="Genomic_DNA"/>
</dbReference>
<organism evidence="1 2">
    <name type="scientific">Asticcacaulis taihuensis</name>
    <dbReference type="NCBI Taxonomy" id="260084"/>
    <lineage>
        <taxon>Bacteria</taxon>
        <taxon>Pseudomonadati</taxon>
        <taxon>Pseudomonadota</taxon>
        <taxon>Alphaproteobacteria</taxon>
        <taxon>Caulobacterales</taxon>
        <taxon>Caulobacteraceae</taxon>
        <taxon>Asticcacaulis</taxon>
    </lineage>
</organism>
<sequence length="240" mass="26449">MENSKPVLLDNIEHHDLRVMTGHAAGFGDAINQVRVYPNEFAEVQREYPIFFRRDAEGTFYAIALLGFDRDENLFLDSQDWNARYVPAEQARGPFLLGFREGSDGEGPMMLMEPGHPRLSRSEGEPLFKPHGGNAPVLEHYLQVLRTLHGGLGLNDDVFAAWLEAGLVAPVKVDVRIDDDLGYEIPDLFSISGETLAGLDGAALAGLNARGYLAMAFYVLTSLGNMPHLIALKNRKLQGA</sequence>
<accession>A0A1G4QVE2</accession>
<evidence type="ECO:0000313" key="1">
    <source>
        <dbReference type="EMBL" id="SCW47969.1"/>
    </source>
</evidence>
<dbReference type="InterPro" id="IPR010836">
    <property type="entry name" value="SapC"/>
</dbReference>
<keyword evidence="2" id="KW-1185">Reference proteome</keyword>
<evidence type="ECO:0000313" key="2">
    <source>
        <dbReference type="Proteomes" id="UP000199150"/>
    </source>
</evidence>
<dbReference type="OrthoDB" id="8888710at2"/>